<dbReference type="EMBL" id="BDGI01000123">
    <property type="protein sequence ID" value="GAV29476.1"/>
    <property type="molecule type" value="Genomic_DNA"/>
</dbReference>
<evidence type="ECO:0000313" key="9">
    <source>
        <dbReference type="EMBL" id="GAV29476.1"/>
    </source>
</evidence>
<keyword evidence="6" id="KW-0804">Transcription</keyword>
<dbReference type="GO" id="GO:0006351">
    <property type="term" value="P:DNA-templated transcription"/>
    <property type="evidence" value="ECO:0007669"/>
    <property type="project" value="InterPro"/>
</dbReference>
<evidence type="ECO:0000313" key="10">
    <source>
        <dbReference type="Proteomes" id="UP000186136"/>
    </source>
</evidence>
<dbReference type="GO" id="GO:0005634">
    <property type="term" value="C:nucleus"/>
    <property type="evidence" value="ECO:0007669"/>
    <property type="project" value="UniProtKB-SubCell"/>
</dbReference>
<dbReference type="Pfam" id="PF04082">
    <property type="entry name" value="Fungal_trans"/>
    <property type="match status" value="1"/>
</dbReference>
<gene>
    <name evidence="9" type="ORF">PMKS-002977</name>
</gene>
<name>A0A1Q2YIU7_9ASCO</name>
<dbReference type="InterPro" id="IPR052202">
    <property type="entry name" value="Yeast_MetPath_Reg"/>
</dbReference>
<dbReference type="PANTHER" id="PTHR47782">
    <property type="entry name" value="ZN(II)2CYS6 TRANSCRIPTION FACTOR (EUROFUNG)-RELATED"/>
    <property type="match status" value="1"/>
</dbReference>
<dbReference type="Proteomes" id="UP000186136">
    <property type="component" value="Unassembled WGS sequence"/>
</dbReference>
<evidence type="ECO:0000256" key="1">
    <source>
        <dbReference type="ARBA" id="ARBA00004123"/>
    </source>
</evidence>
<keyword evidence="2" id="KW-0479">Metal-binding</keyword>
<dbReference type="GO" id="GO:0045944">
    <property type="term" value="P:positive regulation of transcription by RNA polymerase II"/>
    <property type="evidence" value="ECO:0007669"/>
    <property type="project" value="TreeGrafter"/>
</dbReference>
<evidence type="ECO:0000256" key="3">
    <source>
        <dbReference type="ARBA" id="ARBA00022833"/>
    </source>
</evidence>
<evidence type="ECO:0000256" key="4">
    <source>
        <dbReference type="ARBA" id="ARBA00023015"/>
    </source>
</evidence>
<feature type="domain" description="Xylanolytic transcriptional activator regulatory" evidence="8">
    <location>
        <begin position="88"/>
        <end position="161"/>
    </location>
</feature>
<organism evidence="9 10">
    <name type="scientific">Pichia membranifaciens</name>
    <dbReference type="NCBI Taxonomy" id="4926"/>
    <lineage>
        <taxon>Eukaryota</taxon>
        <taxon>Fungi</taxon>
        <taxon>Dikarya</taxon>
        <taxon>Ascomycota</taxon>
        <taxon>Saccharomycotina</taxon>
        <taxon>Pichiomycetes</taxon>
        <taxon>Pichiales</taxon>
        <taxon>Pichiaceae</taxon>
        <taxon>Pichia</taxon>
    </lineage>
</organism>
<accession>A0A1Q2YIU7</accession>
<evidence type="ECO:0000256" key="2">
    <source>
        <dbReference type="ARBA" id="ARBA00022723"/>
    </source>
</evidence>
<keyword evidence="4" id="KW-0805">Transcription regulation</keyword>
<keyword evidence="10" id="KW-1185">Reference proteome</keyword>
<dbReference type="InterPro" id="IPR007219">
    <property type="entry name" value="XnlR_reg_dom"/>
</dbReference>
<comment type="subcellular location">
    <subcellularLocation>
        <location evidence="1">Nucleus</location>
    </subcellularLocation>
</comment>
<comment type="caution">
    <text evidence="9">The sequence shown here is derived from an EMBL/GenBank/DDBJ whole genome shotgun (WGS) entry which is preliminary data.</text>
</comment>
<keyword evidence="5" id="KW-0238">DNA-binding</keyword>
<keyword evidence="3" id="KW-0862">Zinc</keyword>
<dbReference type="SMART" id="SM00906">
    <property type="entry name" value="Fungal_trans"/>
    <property type="match status" value="1"/>
</dbReference>
<dbReference type="CDD" id="cd12148">
    <property type="entry name" value="fungal_TF_MHR"/>
    <property type="match status" value="1"/>
</dbReference>
<protein>
    <recommendedName>
        <fullName evidence="8">Xylanolytic transcriptional activator regulatory domain-containing protein</fullName>
    </recommendedName>
</protein>
<dbReference type="OrthoDB" id="189997at2759"/>
<evidence type="ECO:0000259" key="8">
    <source>
        <dbReference type="SMART" id="SM00906"/>
    </source>
</evidence>
<evidence type="ECO:0000256" key="7">
    <source>
        <dbReference type="ARBA" id="ARBA00023242"/>
    </source>
</evidence>
<dbReference type="PANTHER" id="PTHR47782:SF12">
    <property type="entry name" value="ZN(II)2CYS6 TRANSCRIPTION FACTOR (EUROFUNG)"/>
    <property type="match status" value="1"/>
</dbReference>
<sequence length="475" mass="55328">MYTSPREVSLHDKFILFIVISIGLDRAEKDVEMTNYINQFRPVEYFNTAYRYLEEILSIRSEKSLQSLLLVIIWLLNTNVLKDDNGDLWHLGRFSMSLAMELGVHRFNPDWDFGEMKNELRNRLFWCTYIIERTIAVRFGRGLSLRKQAIDTPIPQLLKDDYISDSSTFRTELLNVYDQVQFKPSLLLINICEIYGDTLETVYISRAAHSGPALTLEEISNYKAQLLNSLTQWMVQVDKQIPNTLECYHELKIRYCLASIILNRPSPSFPVPDTESMLTCKTDCQECISSYCWMLDHGWKINPTCLHDLVNVGLTMIYCCWKTETDSDSLKDFSLKILNIMNEVVKYYPNFTKFKNLFIIVSSIIIDGFNNNVNKSGGSGSNINGDDLDSMAEDQHAGAHNQFMFQNLPQQLEQLKSSVQYSTPFHFTNEQANPEFNDWFTQELFQDVLRQYYFPSNDTIMEDLDHLFNFQTNFE</sequence>
<evidence type="ECO:0000256" key="6">
    <source>
        <dbReference type="ARBA" id="ARBA00023163"/>
    </source>
</evidence>
<keyword evidence="7" id="KW-0539">Nucleus</keyword>
<proteinExistence type="predicted"/>
<evidence type="ECO:0000256" key="5">
    <source>
        <dbReference type="ARBA" id="ARBA00023125"/>
    </source>
</evidence>
<dbReference type="GO" id="GO:0043565">
    <property type="term" value="F:sequence-specific DNA binding"/>
    <property type="evidence" value="ECO:0007669"/>
    <property type="project" value="TreeGrafter"/>
</dbReference>
<reference evidence="9 10" key="1">
    <citation type="submission" date="2016-08" db="EMBL/GenBank/DDBJ databases">
        <title>Whole genome shotgun sequence of Pichia membranifaciens KS47-1.</title>
        <authorList>
            <person name="Konishi M."/>
            <person name="Ishida M."/>
            <person name="Arakawa T."/>
            <person name="Kato Y."/>
            <person name="Horiuchi J."/>
        </authorList>
    </citation>
    <scope>NUCLEOTIDE SEQUENCE [LARGE SCALE GENOMIC DNA]</scope>
    <source>
        <strain evidence="9 10">KS47-1</strain>
    </source>
</reference>
<dbReference type="AlphaFoldDB" id="A0A1Q2YIU7"/>
<dbReference type="GO" id="GO:0008270">
    <property type="term" value="F:zinc ion binding"/>
    <property type="evidence" value="ECO:0007669"/>
    <property type="project" value="InterPro"/>
</dbReference>
<dbReference type="GO" id="GO:0000981">
    <property type="term" value="F:DNA-binding transcription factor activity, RNA polymerase II-specific"/>
    <property type="evidence" value="ECO:0007669"/>
    <property type="project" value="TreeGrafter"/>
</dbReference>